<feature type="signal peptide" evidence="6">
    <location>
        <begin position="1"/>
        <end position="32"/>
    </location>
</feature>
<dbReference type="Gene3D" id="3.40.30.10">
    <property type="entry name" value="Glutaredoxin"/>
    <property type="match status" value="1"/>
</dbReference>
<evidence type="ECO:0000256" key="5">
    <source>
        <dbReference type="ARBA" id="ARBA00023284"/>
    </source>
</evidence>
<keyword evidence="9" id="KW-1185">Reference proteome</keyword>
<dbReference type="PROSITE" id="PS51257">
    <property type="entry name" value="PROKAR_LIPOPROTEIN"/>
    <property type="match status" value="1"/>
</dbReference>
<evidence type="ECO:0000313" key="8">
    <source>
        <dbReference type="EMBL" id="XAN06582.1"/>
    </source>
</evidence>
<dbReference type="PROSITE" id="PS51352">
    <property type="entry name" value="THIOREDOXIN_2"/>
    <property type="match status" value="1"/>
</dbReference>
<organism evidence="8 9">
    <name type="scientific">Ammonicoccus fulvus</name>
    <dbReference type="NCBI Taxonomy" id="3138240"/>
    <lineage>
        <taxon>Bacteria</taxon>
        <taxon>Bacillati</taxon>
        <taxon>Actinomycetota</taxon>
        <taxon>Actinomycetes</taxon>
        <taxon>Propionibacteriales</taxon>
        <taxon>Propionibacteriaceae</taxon>
        <taxon>Ammonicoccus</taxon>
    </lineage>
</organism>
<dbReference type="SUPFAM" id="SSF52833">
    <property type="entry name" value="Thioredoxin-like"/>
    <property type="match status" value="1"/>
</dbReference>
<accession>A0ABZ3FME4</accession>
<dbReference type="RefSeq" id="WP_425308010.1">
    <property type="nucleotide sequence ID" value="NZ_CP154795.1"/>
</dbReference>
<feature type="domain" description="Thioredoxin" evidence="7">
    <location>
        <begin position="69"/>
        <end position="209"/>
    </location>
</feature>
<dbReference type="InterPro" id="IPR013766">
    <property type="entry name" value="Thioredoxin_domain"/>
</dbReference>
<dbReference type="InterPro" id="IPR017937">
    <property type="entry name" value="Thioredoxin_CS"/>
</dbReference>
<dbReference type="PROSITE" id="PS00194">
    <property type="entry name" value="THIOREDOXIN_1"/>
    <property type="match status" value="1"/>
</dbReference>
<keyword evidence="3" id="KW-0812">Transmembrane</keyword>
<keyword evidence="3" id="KW-0735">Signal-anchor</keyword>
<dbReference type="Pfam" id="PF08534">
    <property type="entry name" value="Redoxin"/>
    <property type="match status" value="1"/>
</dbReference>
<dbReference type="PANTHER" id="PTHR42852">
    <property type="entry name" value="THIOL:DISULFIDE INTERCHANGE PROTEIN DSBE"/>
    <property type="match status" value="1"/>
</dbReference>
<name>A0ABZ3FME4_9ACTN</name>
<dbReference type="CDD" id="cd02966">
    <property type="entry name" value="TlpA_like_family"/>
    <property type="match status" value="1"/>
</dbReference>
<keyword evidence="6" id="KW-0732">Signal</keyword>
<evidence type="ECO:0000256" key="1">
    <source>
        <dbReference type="ARBA" id="ARBA00004196"/>
    </source>
</evidence>
<dbReference type="InterPro" id="IPR013740">
    <property type="entry name" value="Redoxin"/>
</dbReference>
<evidence type="ECO:0000259" key="7">
    <source>
        <dbReference type="PROSITE" id="PS51352"/>
    </source>
</evidence>
<keyword evidence="4" id="KW-1015">Disulfide bond</keyword>
<evidence type="ECO:0000256" key="2">
    <source>
        <dbReference type="ARBA" id="ARBA00022748"/>
    </source>
</evidence>
<keyword evidence="2" id="KW-0201">Cytochrome c-type biogenesis</keyword>
<comment type="subcellular location">
    <subcellularLocation>
        <location evidence="1">Cell envelope</location>
    </subcellularLocation>
</comment>
<dbReference type="InterPro" id="IPR036249">
    <property type="entry name" value="Thioredoxin-like_sf"/>
</dbReference>
<proteinExistence type="predicted"/>
<evidence type="ECO:0000256" key="4">
    <source>
        <dbReference type="ARBA" id="ARBA00023157"/>
    </source>
</evidence>
<dbReference type="EMBL" id="CP154795">
    <property type="protein sequence ID" value="XAN06582.1"/>
    <property type="molecule type" value="Genomic_DNA"/>
</dbReference>
<dbReference type="Proteomes" id="UP001442841">
    <property type="component" value="Chromosome"/>
</dbReference>
<evidence type="ECO:0000256" key="3">
    <source>
        <dbReference type="ARBA" id="ARBA00022968"/>
    </source>
</evidence>
<feature type="chain" id="PRO_5047472050" evidence="6">
    <location>
        <begin position="33"/>
        <end position="212"/>
    </location>
</feature>
<reference evidence="8 9" key="1">
    <citation type="submission" date="2024-04" db="EMBL/GenBank/DDBJ databases">
        <title>Isolation of an actinomycete strain from pig manure.</title>
        <authorList>
            <person name="Gong T."/>
            <person name="Yu Z."/>
            <person name="An M."/>
            <person name="Wei C."/>
            <person name="Yang W."/>
            <person name="Liu L."/>
        </authorList>
    </citation>
    <scope>NUCLEOTIDE SEQUENCE [LARGE SCALE GENOMIC DNA]</scope>
    <source>
        <strain evidence="8 9">ZF39</strain>
    </source>
</reference>
<keyword evidence="5" id="KW-0676">Redox-active center</keyword>
<protein>
    <submittedName>
        <fullName evidence="8">TlpA disulfide reductase family protein</fullName>
    </submittedName>
</protein>
<evidence type="ECO:0000313" key="9">
    <source>
        <dbReference type="Proteomes" id="UP001442841"/>
    </source>
</evidence>
<dbReference type="PANTHER" id="PTHR42852:SF6">
    <property type="entry name" value="THIOL:DISULFIDE INTERCHANGE PROTEIN DSBE"/>
    <property type="match status" value="1"/>
</dbReference>
<dbReference type="InterPro" id="IPR050553">
    <property type="entry name" value="Thioredoxin_ResA/DsbE_sf"/>
</dbReference>
<evidence type="ECO:0000256" key="6">
    <source>
        <dbReference type="SAM" id="SignalP"/>
    </source>
</evidence>
<gene>
    <name evidence="8" type="ORF">AADG42_04415</name>
</gene>
<sequence>MSGRRRYAGPVAAFVVLLLAACGGSPVGPATSASGPAEETRGPAGTAHVLEQRRAAGIADCPTSDADVPARADGLPDLTLDCLGADSRVRLAGLRGQPLVINVWAQWCGPCRAEAPFLTEAATRAGDRVGFLGIDYDDPKPELAVEFAQQAGWRYPQLVDPDKSIGPDLRIIGPPQTILVDADGRIAYRHPGQVTSTDQLLELIDKHLGVAL</sequence>